<keyword evidence="2" id="KW-0479">Metal-binding</keyword>
<dbReference type="InterPro" id="IPR030476">
    <property type="entry name" value="Pentaxin_CS"/>
</dbReference>
<feature type="domain" description="Pentraxin (PTX)" evidence="7">
    <location>
        <begin position="61"/>
        <end position="263"/>
    </location>
</feature>
<evidence type="ECO:0000313" key="9">
    <source>
        <dbReference type="RefSeq" id="XP_006813903.1"/>
    </source>
</evidence>
<name>A0ABM0M1L2_SACKO</name>
<dbReference type="PROSITE" id="PS00289">
    <property type="entry name" value="PTX_1"/>
    <property type="match status" value="1"/>
</dbReference>
<proteinExistence type="predicted"/>
<comment type="caution">
    <text evidence="6">Lacks conserved residue(s) required for the propagation of feature annotation.</text>
</comment>
<sequence length="268" mass="29223">MDVDGSPIDLLTITPFLCCKACSDSIGCERWEYDAPTQGCKLKDGQVTQANIDCFDYKQVESERRALELDGTVNSYVIAPAPLFDMTALTTCMWIKTKGTGTLFSYSVPDNPDELSVRNTVNVGLTIKATVRSTGVALNDGIWHHACLTWQSQGGFFNFIVDGTSRMRDCGYNVDGKITGNGHLTLGQQQTIYKGGFKAWQAVEGQIMDFNFWSSVLGVAEMAAGYLTGCGSDFYGTESNWLQLTVADKFGVIDVPLSSNDTCLASTR</sequence>
<dbReference type="InterPro" id="IPR001759">
    <property type="entry name" value="PTX_dom"/>
</dbReference>
<dbReference type="Proteomes" id="UP000694865">
    <property type="component" value="Unplaced"/>
</dbReference>
<reference evidence="9" key="1">
    <citation type="submission" date="2025-08" db="UniProtKB">
        <authorList>
            <consortium name="RefSeq"/>
        </authorList>
    </citation>
    <scope>IDENTIFICATION</scope>
    <source>
        <tissue evidence="9">Testes</tissue>
    </source>
</reference>
<dbReference type="SMART" id="SM00159">
    <property type="entry name" value="PTX"/>
    <property type="match status" value="1"/>
</dbReference>
<dbReference type="InterPro" id="IPR051360">
    <property type="entry name" value="Neuronal_Pentraxin_Related"/>
</dbReference>
<evidence type="ECO:0000256" key="2">
    <source>
        <dbReference type="ARBA" id="ARBA00022723"/>
    </source>
</evidence>
<dbReference type="GeneID" id="102809290"/>
<dbReference type="InterPro" id="IPR013320">
    <property type="entry name" value="ConA-like_dom_sf"/>
</dbReference>
<keyword evidence="8" id="KW-1185">Reference proteome</keyword>
<protein>
    <submittedName>
        <fullName evidence="9">Neuronal pentraxin-1-like</fullName>
    </submittedName>
</protein>
<dbReference type="RefSeq" id="XP_006813903.1">
    <property type="nucleotide sequence ID" value="XM_006813840.1"/>
</dbReference>
<evidence type="ECO:0000256" key="5">
    <source>
        <dbReference type="ARBA" id="ARBA00023180"/>
    </source>
</evidence>
<gene>
    <name evidence="9" type="primary">LOC102809290</name>
</gene>
<organism evidence="8 9">
    <name type="scientific">Saccoglossus kowalevskii</name>
    <name type="common">Acorn worm</name>
    <dbReference type="NCBI Taxonomy" id="10224"/>
    <lineage>
        <taxon>Eukaryota</taxon>
        <taxon>Metazoa</taxon>
        <taxon>Hemichordata</taxon>
        <taxon>Enteropneusta</taxon>
        <taxon>Harrimaniidae</taxon>
        <taxon>Saccoglossus</taxon>
    </lineage>
</organism>
<evidence type="ECO:0000256" key="4">
    <source>
        <dbReference type="ARBA" id="ARBA00023157"/>
    </source>
</evidence>
<keyword evidence="3" id="KW-0106">Calcium</keyword>
<dbReference type="PROSITE" id="PS51828">
    <property type="entry name" value="PTX_2"/>
    <property type="match status" value="1"/>
</dbReference>
<dbReference type="Pfam" id="PF00354">
    <property type="entry name" value="Pentaxin"/>
    <property type="match status" value="1"/>
</dbReference>
<dbReference type="SUPFAM" id="SSF49899">
    <property type="entry name" value="Concanavalin A-like lectins/glucanases"/>
    <property type="match status" value="1"/>
</dbReference>
<dbReference type="Gene3D" id="2.60.120.200">
    <property type="match status" value="1"/>
</dbReference>
<dbReference type="PRINTS" id="PR00895">
    <property type="entry name" value="PENTAXIN"/>
</dbReference>
<evidence type="ECO:0000256" key="3">
    <source>
        <dbReference type="ARBA" id="ARBA00022837"/>
    </source>
</evidence>
<dbReference type="PANTHER" id="PTHR19277">
    <property type="entry name" value="PENTRAXIN"/>
    <property type="match status" value="1"/>
</dbReference>
<dbReference type="PANTHER" id="PTHR19277:SF125">
    <property type="entry name" value="B6"/>
    <property type="match status" value="1"/>
</dbReference>
<keyword evidence="4" id="KW-1015">Disulfide bond</keyword>
<evidence type="ECO:0000259" key="7">
    <source>
        <dbReference type="PROSITE" id="PS51828"/>
    </source>
</evidence>
<evidence type="ECO:0000313" key="8">
    <source>
        <dbReference type="Proteomes" id="UP000694865"/>
    </source>
</evidence>
<keyword evidence="5" id="KW-0325">Glycoprotein</keyword>
<evidence type="ECO:0000256" key="6">
    <source>
        <dbReference type="PROSITE-ProRule" id="PRU01172"/>
    </source>
</evidence>
<accession>A0ABM0M1L2</accession>
<comment type="cofactor">
    <cofactor evidence="1">
        <name>Ca(2+)</name>
        <dbReference type="ChEBI" id="CHEBI:29108"/>
    </cofactor>
</comment>
<evidence type="ECO:0000256" key="1">
    <source>
        <dbReference type="ARBA" id="ARBA00001913"/>
    </source>
</evidence>